<feature type="compositionally biased region" description="Low complexity" evidence="12">
    <location>
        <begin position="702"/>
        <end position="714"/>
    </location>
</feature>
<feature type="active site" description="Nucleophile" evidence="11">
    <location>
        <position position="323"/>
    </location>
</feature>
<dbReference type="InterPro" id="IPR057285">
    <property type="entry name" value="Pre-PUA_NSUN2"/>
</dbReference>
<name>A0A6I8UF91_DROPS</name>
<dbReference type="KEGG" id="dpo:4815355"/>
<dbReference type="PRINTS" id="PR02008">
    <property type="entry name" value="RCMTFAMILY"/>
</dbReference>
<dbReference type="PROSITE" id="PS01153">
    <property type="entry name" value="NOL1_NOP2_SUN"/>
    <property type="match status" value="1"/>
</dbReference>
<evidence type="ECO:0000256" key="9">
    <source>
        <dbReference type="ARBA" id="ARBA00022884"/>
    </source>
</evidence>
<evidence type="ECO:0000256" key="8">
    <source>
        <dbReference type="ARBA" id="ARBA00022694"/>
    </source>
</evidence>
<feature type="region of interest" description="Disordered" evidence="12">
    <location>
        <begin position="702"/>
        <end position="729"/>
    </location>
</feature>
<evidence type="ECO:0000256" key="7">
    <source>
        <dbReference type="ARBA" id="ARBA00022691"/>
    </source>
</evidence>
<evidence type="ECO:0000256" key="10">
    <source>
        <dbReference type="ARBA" id="ARBA00023242"/>
    </source>
</evidence>
<dbReference type="GO" id="GO:0016428">
    <property type="term" value="F:tRNA (cytidine-5-)-methyltransferase activity"/>
    <property type="evidence" value="ECO:0007669"/>
    <property type="project" value="InterPro"/>
</dbReference>
<comment type="subcellular location">
    <subcellularLocation>
        <location evidence="1">Nucleus</location>
    </subcellularLocation>
</comment>
<feature type="binding site" evidence="11">
    <location>
        <begin position="184"/>
        <end position="190"/>
    </location>
    <ligand>
        <name>S-adenosyl-L-methionine</name>
        <dbReference type="ChEBI" id="CHEBI:59789"/>
    </ligand>
</feature>
<evidence type="ECO:0000256" key="11">
    <source>
        <dbReference type="PROSITE-ProRule" id="PRU01023"/>
    </source>
</evidence>
<feature type="compositionally biased region" description="Basic and acidic residues" evidence="12">
    <location>
        <begin position="18"/>
        <end position="34"/>
    </location>
</feature>
<dbReference type="RefSeq" id="XP_001354507.4">
    <property type="nucleotide sequence ID" value="XM_001354471.4"/>
</dbReference>
<feature type="binding site" evidence="11">
    <location>
        <position position="243"/>
    </location>
    <ligand>
        <name>S-adenosyl-L-methionine</name>
        <dbReference type="ChEBI" id="CHEBI:59789"/>
    </ligand>
</feature>
<dbReference type="InterPro" id="IPR023267">
    <property type="entry name" value="RCMT"/>
</dbReference>
<proteinExistence type="inferred from homology"/>
<feature type="compositionally biased region" description="Basic residues" evidence="12">
    <location>
        <begin position="1"/>
        <end position="17"/>
    </location>
</feature>
<dbReference type="PANTHER" id="PTHR22808">
    <property type="entry name" value="NCL1 YEAST -RELATED NOL1/NOP2/FMU SUN DOMAIN-CONTAINING"/>
    <property type="match status" value="1"/>
</dbReference>
<keyword evidence="5 11" id="KW-0489">Methyltransferase</keyword>
<dbReference type="SUPFAM" id="SSF53335">
    <property type="entry name" value="S-adenosyl-L-methionine-dependent methyltransferases"/>
    <property type="match status" value="1"/>
</dbReference>
<feature type="region of interest" description="Disordered" evidence="12">
    <location>
        <begin position="1"/>
        <end position="34"/>
    </location>
</feature>
<keyword evidence="10" id="KW-0539">Nucleus</keyword>
<dbReference type="InterPro" id="IPR057286">
    <property type="entry name" value="PUA_NSUN2"/>
</dbReference>
<keyword evidence="4" id="KW-0820">tRNA-binding</keyword>
<dbReference type="FunCoup" id="A0A6I8UF91">
    <property type="interactions" value="2630"/>
</dbReference>
<evidence type="ECO:0000256" key="1">
    <source>
        <dbReference type="ARBA" id="ARBA00004123"/>
    </source>
</evidence>
<accession>A0A6I8UF91</accession>
<dbReference type="PANTHER" id="PTHR22808:SF1">
    <property type="entry name" value="RNA CYTOSINE-C(5)-METHYLTRANSFERASE NSUN2-RELATED"/>
    <property type="match status" value="1"/>
</dbReference>
<sequence length="729" mass="82431">MARGKKQNPFAARKRQKRENGPQRPDRRSEPYEETKRDNISFIKYYHLQKICHTEEEWTQFLESIRDNLPTTFRVTGFKGEAKALLNIIETQLFTEYVRAVAELHQKPPEQVERPLCLPWYPNGMAYQLQLTRKDIRRSEPLYRLHNFLIVETTAGSISRQEAVSMIPPIVLDVKPTDKVLDMCAAPGSKTAQLIEALHASPEEHKIPPGFVLANDVDNNRCYMLVHQAKRLNSPCLLVTNHDSSIFPNLLQSNEDGAKSVLKFDKILCDVPCSGDGTLRKNPDIWTKWNLAQAYNLHGIQYRIVRRGAEMLEVGGRLVYSTCSLNPIENEAVLQRILKDADGALELVDAGHLVPGLKYNPGMTDWKLATKEVDTVYTSFDEVPETLHTIIRPAMFPLPAEDMAKINLNKCMRILPHLQDTGGFFVAVIVKRRQLSFEKNDVQDLVEKAANTAVEEPQLDESGKPIEAKNVPWGPQRKRKRLHGYKEDPYVFFGEEDADYNAIKEFYQLDESLSKRCLLTRCVTEKKKNIYYCSEPIRKLVVNNEHNIKIINTGVKTFVRCENRHTVHPYRLAQEGLQTSNAFMGSSRRIEIHRDDLVRLLNCTDPTKPPSTHELKQSTQDRCSELGVGSCILKYVDEQFTLFVVGWRGTSSLRAYVDRDETIHILRLLGADLSKFEVNKYEEAKKAAAAAAAAAGAASAAENGANGAEIEAQATTPTAMEADEPATES</sequence>
<dbReference type="InterPro" id="IPR029063">
    <property type="entry name" value="SAM-dependent_MTases_sf"/>
</dbReference>
<dbReference type="GO" id="GO:0030488">
    <property type="term" value="P:tRNA methylation"/>
    <property type="evidence" value="ECO:0007669"/>
    <property type="project" value="UniProtKB-ARBA"/>
</dbReference>
<organism evidence="14 15">
    <name type="scientific">Drosophila pseudoobscura pseudoobscura</name>
    <name type="common">Fruit fly</name>
    <dbReference type="NCBI Taxonomy" id="46245"/>
    <lineage>
        <taxon>Eukaryota</taxon>
        <taxon>Metazoa</taxon>
        <taxon>Ecdysozoa</taxon>
        <taxon>Arthropoda</taxon>
        <taxon>Hexapoda</taxon>
        <taxon>Insecta</taxon>
        <taxon>Pterygota</taxon>
        <taxon>Neoptera</taxon>
        <taxon>Endopterygota</taxon>
        <taxon>Diptera</taxon>
        <taxon>Brachycera</taxon>
        <taxon>Muscomorpha</taxon>
        <taxon>Ephydroidea</taxon>
        <taxon>Drosophilidae</taxon>
        <taxon>Drosophila</taxon>
        <taxon>Sophophora</taxon>
    </lineage>
</organism>
<dbReference type="InterPro" id="IPR001678">
    <property type="entry name" value="MeTrfase_RsmB-F_NOP2_dom"/>
</dbReference>
<evidence type="ECO:0000256" key="3">
    <source>
        <dbReference type="ARBA" id="ARBA00012629"/>
    </source>
</evidence>
<feature type="binding site" evidence="11">
    <location>
        <position position="270"/>
    </location>
    <ligand>
        <name>S-adenosyl-L-methionine</name>
        <dbReference type="ChEBI" id="CHEBI:59789"/>
    </ligand>
</feature>
<dbReference type="Proteomes" id="UP000001819">
    <property type="component" value="Chromosome X"/>
</dbReference>
<feature type="binding site" evidence="11">
    <location>
        <position position="216"/>
    </location>
    <ligand>
        <name>S-adenosyl-L-methionine</name>
        <dbReference type="ChEBI" id="CHEBI:59789"/>
    </ligand>
</feature>
<evidence type="ECO:0000256" key="5">
    <source>
        <dbReference type="ARBA" id="ARBA00022603"/>
    </source>
</evidence>
<protein>
    <recommendedName>
        <fullName evidence="3">tRNA (cytosine(34)-C(5))-methyltransferase</fullName>
        <ecNumber evidence="3">2.1.1.203</ecNumber>
    </recommendedName>
</protein>
<dbReference type="AlphaFoldDB" id="A0A6I8UF91"/>
<dbReference type="Pfam" id="PF25376">
    <property type="entry name" value="Pre-PUA_NSUN2"/>
    <property type="match status" value="1"/>
</dbReference>
<evidence type="ECO:0000313" key="15">
    <source>
        <dbReference type="RefSeq" id="XP_001354507.4"/>
    </source>
</evidence>
<evidence type="ECO:0000256" key="12">
    <source>
        <dbReference type="SAM" id="MobiDB-lite"/>
    </source>
</evidence>
<dbReference type="InterPro" id="IPR023270">
    <property type="entry name" value="RCMT_NCL1"/>
</dbReference>
<reference evidence="15" key="1">
    <citation type="submission" date="2025-08" db="UniProtKB">
        <authorList>
            <consortium name="RefSeq"/>
        </authorList>
    </citation>
    <scope>IDENTIFICATION</scope>
    <source>
        <strain evidence="15">MV-25-SWS-2005</strain>
        <tissue evidence="15">Whole body</tissue>
    </source>
</reference>
<keyword evidence="14" id="KW-1185">Reference proteome</keyword>
<feature type="domain" description="SAM-dependent MTase RsmB/NOP-type" evidence="13">
    <location>
        <begin position="61"/>
        <end position="432"/>
    </location>
</feature>
<dbReference type="EC" id="2.1.1.203" evidence="3"/>
<evidence type="ECO:0000256" key="2">
    <source>
        <dbReference type="ARBA" id="ARBA00007494"/>
    </source>
</evidence>
<comment type="similarity">
    <text evidence="2 11">Belongs to the class I-like SAM-binding methyltransferase superfamily. RsmB/NOP family.</text>
</comment>
<dbReference type="Gene3D" id="3.40.50.150">
    <property type="entry name" value="Vaccinia Virus protein VP39"/>
    <property type="match status" value="1"/>
</dbReference>
<dbReference type="Pfam" id="PF01189">
    <property type="entry name" value="Methyltr_RsmB-F"/>
    <property type="match status" value="1"/>
</dbReference>
<dbReference type="GO" id="GO:0005737">
    <property type="term" value="C:cytoplasm"/>
    <property type="evidence" value="ECO:0007669"/>
    <property type="project" value="TreeGrafter"/>
</dbReference>
<dbReference type="InterPro" id="IPR049560">
    <property type="entry name" value="MeTrfase_RsmB-F_NOP2_cat"/>
</dbReference>
<keyword evidence="8" id="KW-0819">tRNA processing</keyword>
<evidence type="ECO:0000256" key="6">
    <source>
        <dbReference type="ARBA" id="ARBA00022679"/>
    </source>
</evidence>
<gene>
    <name evidence="15" type="primary">Nsun2</name>
</gene>
<dbReference type="PRINTS" id="PR02011">
    <property type="entry name" value="RCMTNCL1"/>
</dbReference>
<dbReference type="InParanoid" id="A0A6I8UF91"/>
<dbReference type="Pfam" id="PF25378">
    <property type="entry name" value="PUA_NSUN2"/>
    <property type="match status" value="1"/>
</dbReference>
<evidence type="ECO:0000259" key="13">
    <source>
        <dbReference type="PROSITE" id="PS51686"/>
    </source>
</evidence>
<keyword evidence="6 11" id="KW-0808">Transferase</keyword>
<evidence type="ECO:0000256" key="4">
    <source>
        <dbReference type="ARBA" id="ARBA00022555"/>
    </source>
</evidence>
<dbReference type="GO" id="GO:0000049">
    <property type="term" value="F:tRNA binding"/>
    <property type="evidence" value="ECO:0007669"/>
    <property type="project" value="UniProtKB-KW"/>
</dbReference>
<evidence type="ECO:0000313" key="14">
    <source>
        <dbReference type="Proteomes" id="UP000001819"/>
    </source>
</evidence>
<dbReference type="GO" id="GO:0005634">
    <property type="term" value="C:nucleus"/>
    <property type="evidence" value="ECO:0007669"/>
    <property type="project" value="UniProtKB-SubCell"/>
</dbReference>
<keyword evidence="7 11" id="KW-0949">S-adenosyl-L-methionine</keyword>
<dbReference type="InterPro" id="IPR018314">
    <property type="entry name" value="RsmB/NOL1/NOP2-like_CS"/>
</dbReference>
<dbReference type="PROSITE" id="PS51686">
    <property type="entry name" value="SAM_MT_RSMB_NOP"/>
    <property type="match status" value="1"/>
</dbReference>
<keyword evidence="9 11" id="KW-0694">RNA-binding</keyword>